<protein>
    <submittedName>
        <fullName evidence="6">ABC transporter ATP-binding protein</fullName>
    </submittedName>
</protein>
<comment type="caution">
    <text evidence="6">The sequence shown here is derived from an EMBL/GenBank/DDBJ whole genome shotgun (WGS) entry which is preliminary data.</text>
</comment>
<dbReference type="GO" id="GO:0005524">
    <property type="term" value="F:ATP binding"/>
    <property type="evidence" value="ECO:0007669"/>
    <property type="project" value="UniProtKB-KW"/>
</dbReference>
<evidence type="ECO:0000259" key="5">
    <source>
        <dbReference type="PROSITE" id="PS50893"/>
    </source>
</evidence>
<keyword evidence="3" id="KW-0547">Nucleotide-binding</keyword>
<dbReference type="PANTHER" id="PTHR43335:SF11">
    <property type="entry name" value="ABC TRANSPORTER RELATED"/>
    <property type="match status" value="1"/>
</dbReference>
<evidence type="ECO:0000256" key="1">
    <source>
        <dbReference type="ARBA" id="ARBA00005417"/>
    </source>
</evidence>
<keyword evidence="4 6" id="KW-0067">ATP-binding</keyword>
<dbReference type="PANTHER" id="PTHR43335">
    <property type="entry name" value="ABC TRANSPORTER, ATP-BINDING PROTEIN"/>
    <property type="match status" value="1"/>
</dbReference>
<dbReference type="GO" id="GO:0016887">
    <property type="term" value="F:ATP hydrolysis activity"/>
    <property type="evidence" value="ECO:0007669"/>
    <property type="project" value="InterPro"/>
</dbReference>
<proteinExistence type="inferred from homology"/>
<dbReference type="EMBL" id="JAARXI010000005">
    <property type="protein sequence ID" value="MBC2116980.1"/>
    <property type="molecule type" value="Genomic_DNA"/>
</dbReference>
<name>A0A7X1CZB9_9LIST</name>
<dbReference type="AlphaFoldDB" id="A0A7X1CZB9"/>
<dbReference type="SMART" id="SM00382">
    <property type="entry name" value="AAA"/>
    <property type="match status" value="1"/>
</dbReference>
<evidence type="ECO:0000256" key="4">
    <source>
        <dbReference type="ARBA" id="ARBA00022840"/>
    </source>
</evidence>
<dbReference type="RefSeq" id="WP_185535927.1">
    <property type="nucleotide sequence ID" value="NZ_JAARXI010000005.1"/>
</dbReference>
<sequence length="304" mass="33530">MMGGVLEVSGVSKRFENYQAVKNASFALESGECVALLGPNGAGKTTILKMIVDMINPDQGKIDICGQKNIQMKQKIGYLPQYPNFYGWMTGIDALHFMGKLSGMDKASLEARIPEVLEQVGLDLKSKKKIATYSGGMRQRLGIAQAILHRPAVLIMDEPVSALDPIGRREVIELIQSLKAETTLLFSTHILADVEEICERVCIIREGEIVADDKIANLVQINAEQVFILKAEGDISSFEGQLAENAEIREIAHKNGAIYVYYNNDAATAREAIMQALLASRLHWTSVSQAEESLEEVFLRMVSK</sequence>
<dbReference type="Gene3D" id="3.40.50.300">
    <property type="entry name" value="P-loop containing nucleotide triphosphate hydrolases"/>
    <property type="match status" value="1"/>
</dbReference>
<dbReference type="SUPFAM" id="SSF52540">
    <property type="entry name" value="P-loop containing nucleoside triphosphate hydrolases"/>
    <property type="match status" value="1"/>
</dbReference>
<dbReference type="PROSITE" id="PS50893">
    <property type="entry name" value="ABC_TRANSPORTER_2"/>
    <property type="match status" value="1"/>
</dbReference>
<evidence type="ECO:0000313" key="7">
    <source>
        <dbReference type="Proteomes" id="UP000529446"/>
    </source>
</evidence>
<dbReference type="InterPro" id="IPR017871">
    <property type="entry name" value="ABC_transporter-like_CS"/>
</dbReference>
<dbReference type="PROSITE" id="PS00211">
    <property type="entry name" value="ABC_TRANSPORTER_1"/>
    <property type="match status" value="1"/>
</dbReference>
<dbReference type="InterPro" id="IPR003439">
    <property type="entry name" value="ABC_transporter-like_ATP-bd"/>
</dbReference>
<organism evidence="6 7">
    <name type="scientific">Listeria booriae</name>
    <dbReference type="NCBI Taxonomy" id="1552123"/>
    <lineage>
        <taxon>Bacteria</taxon>
        <taxon>Bacillati</taxon>
        <taxon>Bacillota</taxon>
        <taxon>Bacilli</taxon>
        <taxon>Bacillales</taxon>
        <taxon>Listeriaceae</taxon>
        <taxon>Listeria</taxon>
    </lineage>
</organism>
<feature type="domain" description="ABC transporter" evidence="5">
    <location>
        <begin position="6"/>
        <end position="231"/>
    </location>
</feature>
<dbReference type="CDD" id="cd03230">
    <property type="entry name" value="ABC_DR_subfamily_A"/>
    <property type="match status" value="1"/>
</dbReference>
<dbReference type="Pfam" id="PF00005">
    <property type="entry name" value="ABC_tran"/>
    <property type="match status" value="1"/>
</dbReference>
<dbReference type="Proteomes" id="UP000529446">
    <property type="component" value="Unassembled WGS sequence"/>
</dbReference>
<evidence type="ECO:0000256" key="2">
    <source>
        <dbReference type="ARBA" id="ARBA00022448"/>
    </source>
</evidence>
<gene>
    <name evidence="6" type="ORF">HCB06_10175</name>
</gene>
<evidence type="ECO:0000313" key="6">
    <source>
        <dbReference type="EMBL" id="MBC2116980.1"/>
    </source>
</evidence>
<dbReference type="InterPro" id="IPR027417">
    <property type="entry name" value="P-loop_NTPase"/>
</dbReference>
<accession>A0A7X1CZB9</accession>
<comment type="similarity">
    <text evidence="1">Belongs to the ABC transporter superfamily.</text>
</comment>
<reference evidence="6 7" key="1">
    <citation type="submission" date="2020-03" db="EMBL/GenBank/DDBJ databases">
        <title>Soil Listeria distribution.</title>
        <authorList>
            <person name="Liao J."/>
            <person name="Wiedmann M."/>
        </authorList>
    </citation>
    <scope>NUCLEOTIDE SEQUENCE [LARGE SCALE GENOMIC DNA]</scope>
    <source>
        <strain evidence="6 7">FSL L7-0360</strain>
    </source>
</reference>
<keyword evidence="2" id="KW-0813">Transport</keyword>
<dbReference type="InterPro" id="IPR003593">
    <property type="entry name" value="AAA+_ATPase"/>
</dbReference>
<evidence type="ECO:0000256" key="3">
    <source>
        <dbReference type="ARBA" id="ARBA00022741"/>
    </source>
</evidence>